<organism evidence="2 3">
    <name type="scientific">Petrolisthes cinctipes</name>
    <name type="common">Flat porcelain crab</name>
    <dbReference type="NCBI Taxonomy" id="88211"/>
    <lineage>
        <taxon>Eukaryota</taxon>
        <taxon>Metazoa</taxon>
        <taxon>Ecdysozoa</taxon>
        <taxon>Arthropoda</taxon>
        <taxon>Crustacea</taxon>
        <taxon>Multicrustacea</taxon>
        <taxon>Malacostraca</taxon>
        <taxon>Eumalacostraca</taxon>
        <taxon>Eucarida</taxon>
        <taxon>Decapoda</taxon>
        <taxon>Pleocyemata</taxon>
        <taxon>Anomura</taxon>
        <taxon>Galatheoidea</taxon>
        <taxon>Porcellanidae</taxon>
        <taxon>Petrolisthes</taxon>
    </lineage>
</organism>
<proteinExistence type="predicted"/>
<dbReference type="PANTHER" id="PTHR17609">
    <property type="entry name" value="HMG DOMAIN-CONTAINING PROTEIN 3"/>
    <property type="match status" value="1"/>
</dbReference>
<evidence type="ECO:0000313" key="3">
    <source>
        <dbReference type="Proteomes" id="UP001286313"/>
    </source>
</evidence>
<feature type="domain" description="HMG" evidence="1">
    <location>
        <begin position="698"/>
        <end position="788"/>
    </location>
</feature>
<comment type="caution">
    <text evidence="2">The sequence shown here is derived from an EMBL/GenBank/DDBJ whole genome shotgun (WGS) entry which is preliminary data.</text>
</comment>
<evidence type="ECO:0000259" key="1">
    <source>
        <dbReference type="Pfam" id="PF18717"/>
    </source>
</evidence>
<keyword evidence="3" id="KW-1185">Reference proteome</keyword>
<reference evidence="2" key="1">
    <citation type="submission" date="2023-10" db="EMBL/GenBank/DDBJ databases">
        <title>Genome assemblies of two species of porcelain crab, Petrolisthes cinctipes and Petrolisthes manimaculis (Anomura: Porcellanidae).</title>
        <authorList>
            <person name="Angst P."/>
        </authorList>
    </citation>
    <scope>NUCLEOTIDE SEQUENCE</scope>
    <source>
        <strain evidence="2">PB745_01</strain>
        <tissue evidence="2">Gill</tissue>
    </source>
</reference>
<dbReference type="InterPro" id="IPR040648">
    <property type="entry name" value="HMGXB3_CxC4"/>
</dbReference>
<dbReference type="PANTHER" id="PTHR17609:SF3">
    <property type="entry name" value="SAP DOMAIN-CONTAINING PROTEIN"/>
    <property type="match status" value="1"/>
</dbReference>
<evidence type="ECO:0000313" key="2">
    <source>
        <dbReference type="EMBL" id="KAK3877333.1"/>
    </source>
</evidence>
<sequence>MLGSTELRMPICKLNCGAAKRIHYHCSICESIILKWTDGMEHVHKCLEKQQEQQNKFQPLKKTSEENLKAVKQANHAAAIPFGLKFKDVENVKRKFMRRDTPPGFETIPLSSEEVEKHYALEPCNGCSFGCKGMKDQVHCPFCSVDKFKPSRKIKVLAHIATAHCQDHRPSVIYKGYKMMICRLKCGSAKRSHYHCYVCHRILTKKALVMAHVSRCCEQQEDVQTSLNLVPKIDEGQLKTPTALLNVKIEEMSAIKRKVRREIPSGLKTIPLRSEEVINHYTLEPCKGCPLGCTGMKDQVHCPICSIYKFKPTRKVKVLAHIVSAHCQDHRPSVTYKENTITICSEHCGQTKRNHYHCCFCDRILTKKAQVLMHVVKCSSDSSEMKPFPMVKSEDRRSRKLLVRGYNASITKPCPQCHKRYHKKYLKCHIQSMHNTSREAKASITAQHHHYSVCIDTHTGLYAVARAIRGPQHPIHVMCRLVSNQQQQQQRVECTLTACQERLQTEWRNDYLCPHLQSVAFSRVNAVPCEVDIQQLTQAPGVSEYLITQLRHLALEVENQGTKLLMEVPGLPHASTRMKWFSIFSGTQQFQWWCKFGRTMVIADMKVKRVTCQCKAWNCLHVTVVRWWLGLALREERRVRPEKPRKVCKTTGGPSEVKAETVHECPSDDDALKRTVEYLCGAKCIEASALMQNKFDQCSLPEVFSPSETECVYCQVALSPLQLVTRHIKILVKGGPPLLGYDSAVRTCPACHMEYRYQDWHHGVYNYDNRLFLSLPFLLMIRSAITTNISISSVAGMLEEEMGGVSAEVLEQAYLSFEAMVVHHYSYSCVRCGYYPSIIVMMSNKAATFKYTETSGDPDQVLGVASEPLVDVDNFWCDVQKELIAQGVVQEGCQNPIKLAPSPNYWAPYLGPHTRASPLIQNTEAQMTQQDCNATELVSEDVVLQLLADEKLEMVRHLCCKLGLETAGTKLELLNRIAVVPKVIFDRTYAATFTTSGGWVTAICPHGVTYAAKCLSRLETPGDNVDVLRSFKHLPTVTISEQADVLAEAANQPHSVPLFTPHKGRLVEATENHIKAAQSKSMIVSLPTLIQDRPLNKLCPDLHPITGLAERFCLFDWNHHSPLKSPEDVLRHATLLKELTGYSNSHAARKLDQNKTNSKVNPYCTYSAAHHLFCFRLVTHLHNERINREVAKQFKNLSSVTLNDMGQLVKCDIMMVKAGGYTQTVDTDIANGLIFTDLDHLPATVIAGSSDISASVVNVSHHSNGTENVTCKVEHSDVHSEAPAIYLDSQNDVLNAVSHLVHSDIEMLDSSDDTPVIITVG</sequence>
<dbReference type="InterPro" id="IPR039598">
    <property type="entry name" value="HMGXB3"/>
</dbReference>
<dbReference type="Proteomes" id="UP001286313">
    <property type="component" value="Unassembled WGS sequence"/>
</dbReference>
<protein>
    <recommendedName>
        <fullName evidence="1">HMG domain-containing protein</fullName>
    </recommendedName>
</protein>
<accession>A0AAE1FN79</accession>
<dbReference type="EMBL" id="JAWQEG010001693">
    <property type="protein sequence ID" value="KAK3877333.1"/>
    <property type="molecule type" value="Genomic_DNA"/>
</dbReference>
<name>A0AAE1FN79_PETCI</name>
<gene>
    <name evidence="2" type="ORF">Pcinc_017956</name>
</gene>
<dbReference type="Pfam" id="PF18717">
    <property type="entry name" value="CxC4"/>
    <property type="match status" value="1"/>
</dbReference>